<feature type="coiled-coil region" evidence="5">
    <location>
        <begin position="166"/>
        <end position="193"/>
    </location>
</feature>
<dbReference type="GO" id="GO:0005524">
    <property type="term" value="F:ATP binding"/>
    <property type="evidence" value="ECO:0007669"/>
    <property type="project" value="UniProtKB-KW"/>
</dbReference>
<keyword evidence="1" id="KW-1003">Cell membrane</keyword>
<dbReference type="GO" id="GO:0016887">
    <property type="term" value="F:ATP hydrolysis activity"/>
    <property type="evidence" value="ECO:0007669"/>
    <property type="project" value="InterPro"/>
</dbReference>
<accession>A0A246WU58</accession>
<dbReference type="InterPro" id="IPR050611">
    <property type="entry name" value="ABCF"/>
</dbReference>
<evidence type="ECO:0000313" key="7">
    <source>
        <dbReference type="EMBL" id="OWY29244.1"/>
    </source>
</evidence>
<dbReference type="SUPFAM" id="SSF52540">
    <property type="entry name" value="P-loop containing nucleoside triphosphate hydrolases"/>
    <property type="match status" value="2"/>
</dbReference>
<dbReference type="InterPro" id="IPR027417">
    <property type="entry name" value="P-loop_NTPase"/>
</dbReference>
<dbReference type="PANTHER" id="PTHR19211:SF6">
    <property type="entry name" value="BLL7188 PROTEIN"/>
    <property type="match status" value="1"/>
</dbReference>
<keyword evidence="4 7" id="KW-0067">ATP-binding</keyword>
<dbReference type="PANTHER" id="PTHR19211">
    <property type="entry name" value="ATP-BINDING TRANSPORT PROTEIN-RELATED"/>
    <property type="match status" value="1"/>
</dbReference>
<gene>
    <name evidence="7" type="ORF">CEJ42_10325</name>
</gene>
<dbReference type="PROSITE" id="PS00211">
    <property type="entry name" value="ABC_TRANSPORTER_1"/>
    <property type="match status" value="1"/>
</dbReference>
<evidence type="ECO:0000256" key="2">
    <source>
        <dbReference type="ARBA" id="ARBA00022737"/>
    </source>
</evidence>
<dbReference type="RefSeq" id="WP_088750960.1">
    <property type="nucleotide sequence ID" value="NZ_NJGU01000005.1"/>
</dbReference>
<comment type="caution">
    <text evidence="7">The sequence shown here is derived from an EMBL/GenBank/DDBJ whole genome shotgun (WGS) entry which is preliminary data.</text>
</comment>
<dbReference type="Proteomes" id="UP000197596">
    <property type="component" value="Unassembled WGS sequence"/>
</dbReference>
<evidence type="ECO:0000313" key="8">
    <source>
        <dbReference type="Proteomes" id="UP000197596"/>
    </source>
</evidence>
<evidence type="ECO:0000256" key="5">
    <source>
        <dbReference type="SAM" id="Coils"/>
    </source>
</evidence>
<evidence type="ECO:0000256" key="4">
    <source>
        <dbReference type="ARBA" id="ARBA00022840"/>
    </source>
</evidence>
<feature type="domain" description="ABC transporter" evidence="6">
    <location>
        <begin position="4"/>
        <end position="178"/>
    </location>
</feature>
<protein>
    <submittedName>
        <fullName evidence="7">ABC transporter ATP-binding protein</fullName>
    </submittedName>
</protein>
<dbReference type="InterPro" id="IPR017871">
    <property type="entry name" value="ABC_transporter-like_CS"/>
</dbReference>
<sequence length="466" mass="50505">MTMLRLQGLSLAFPHKTCFSDFDGVLDWGRRVAVVGDNGCGKSSLLQLLRGALAPDAGRIVRADGLRIGYVPQLAAPADGLSGGQAANRALSRALADAPELLLLDEPTNHLDAGNRRSLTRMLAHFPGAIVLVTHDAALLDALCDTIWHIEDGRIHCFQGRYADFLAEQELRREAIDRQLASLRREQDDAHRARMQEQLRAGKARQRGERAVENHRWATIKSATKLGRGNQTAGRKQAAIAERQQALADERAQLRRAPAITPRFQLAPGSSREAGVLHISAGSAGYAAPVVSGLHLDIARGERVALTGANGSGKSTVARAIAGIAPARRLSGQWHAPPAAHIGYLDQHYAQLVPGASVLDSLRAVADGWSMEQLRRWLADFLFRGEHEVHADVATLSGGEKARLSLACIAARPPALLVLDEVTNNLDRRTRGHVIDVLRDYPGAMLLISHDDDFLQALGEVRRVPL</sequence>
<name>A0A246WU58_9BURK</name>
<organism evidence="7 8">
    <name type="scientific">Herbaspirillum robiniae</name>
    <dbReference type="NCBI Taxonomy" id="2014887"/>
    <lineage>
        <taxon>Bacteria</taxon>
        <taxon>Pseudomonadati</taxon>
        <taxon>Pseudomonadota</taxon>
        <taxon>Betaproteobacteria</taxon>
        <taxon>Burkholderiales</taxon>
        <taxon>Oxalobacteraceae</taxon>
        <taxon>Herbaspirillum</taxon>
    </lineage>
</organism>
<dbReference type="SMART" id="SM00382">
    <property type="entry name" value="AAA"/>
    <property type="match status" value="2"/>
</dbReference>
<dbReference type="AlphaFoldDB" id="A0A246WU58"/>
<dbReference type="CDD" id="cd03221">
    <property type="entry name" value="ABCF_EF-3"/>
    <property type="match status" value="2"/>
</dbReference>
<dbReference type="InterPro" id="IPR003959">
    <property type="entry name" value="ATPase_AAA_core"/>
</dbReference>
<dbReference type="InterPro" id="IPR003439">
    <property type="entry name" value="ABC_transporter-like_ATP-bd"/>
</dbReference>
<reference evidence="7 8" key="1">
    <citation type="submission" date="2017-06" db="EMBL/GenBank/DDBJ databases">
        <title>Herbaspirillum phytohormonus sp. nov., isolated from the root nodule of Robinia pseudoacacia in lead-zinc mine.</title>
        <authorList>
            <person name="Fan M."/>
            <person name="Lin Y."/>
        </authorList>
    </citation>
    <scope>NUCLEOTIDE SEQUENCE [LARGE SCALE GENOMIC DNA]</scope>
    <source>
        <strain evidence="7 8">HZ10</strain>
    </source>
</reference>
<keyword evidence="2" id="KW-0677">Repeat</keyword>
<keyword evidence="5" id="KW-0175">Coiled coil</keyword>
<evidence type="ECO:0000256" key="3">
    <source>
        <dbReference type="ARBA" id="ARBA00022741"/>
    </source>
</evidence>
<evidence type="ECO:0000256" key="1">
    <source>
        <dbReference type="ARBA" id="ARBA00022475"/>
    </source>
</evidence>
<dbReference type="PROSITE" id="PS50893">
    <property type="entry name" value="ABC_TRANSPORTER_2"/>
    <property type="match status" value="1"/>
</dbReference>
<dbReference type="Gene3D" id="3.40.50.300">
    <property type="entry name" value="P-loop containing nucleotide triphosphate hydrolases"/>
    <property type="match status" value="3"/>
</dbReference>
<dbReference type="EMBL" id="NJGU01000005">
    <property type="protein sequence ID" value="OWY29244.1"/>
    <property type="molecule type" value="Genomic_DNA"/>
</dbReference>
<evidence type="ECO:0000259" key="6">
    <source>
        <dbReference type="PROSITE" id="PS50893"/>
    </source>
</evidence>
<dbReference type="InterPro" id="IPR003593">
    <property type="entry name" value="AAA+_ATPase"/>
</dbReference>
<proteinExistence type="predicted"/>
<keyword evidence="3" id="KW-0547">Nucleotide-binding</keyword>
<keyword evidence="1" id="KW-0472">Membrane</keyword>
<dbReference type="Pfam" id="PF00005">
    <property type="entry name" value="ABC_tran"/>
    <property type="match status" value="2"/>
</dbReference>
<dbReference type="Pfam" id="PF13304">
    <property type="entry name" value="AAA_21"/>
    <property type="match status" value="1"/>
</dbReference>